<accession>A0A7C3YSE8</accession>
<dbReference type="PANTHER" id="PTHR34075">
    <property type="entry name" value="BLR3430 PROTEIN"/>
    <property type="match status" value="1"/>
</dbReference>
<name>A0A7C3YSE8_UNCW3</name>
<organism evidence="3">
    <name type="scientific">candidate division WOR-3 bacterium</name>
    <dbReference type="NCBI Taxonomy" id="2052148"/>
    <lineage>
        <taxon>Bacteria</taxon>
        <taxon>Bacteria division WOR-3</taxon>
    </lineage>
</organism>
<dbReference type="AlphaFoldDB" id="A0A7C3YSE8"/>
<dbReference type="Pfam" id="PF12172">
    <property type="entry name" value="zf-ChsH2"/>
    <property type="match status" value="1"/>
</dbReference>
<dbReference type="Pfam" id="PF01796">
    <property type="entry name" value="OB_ChsH2_C"/>
    <property type="match status" value="1"/>
</dbReference>
<proteinExistence type="predicted"/>
<dbReference type="Gene3D" id="2.40.50.140">
    <property type="entry name" value="Nucleic acid-binding proteins"/>
    <property type="match status" value="1"/>
</dbReference>
<dbReference type="InterPro" id="IPR002878">
    <property type="entry name" value="ChsH2_C"/>
</dbReference>
<reference evidence="3" key="1">
    <citation type="journal article" date="2020" name="mSystems">
        <title>Genome- and Community-Level Interaction Insights into Carbon Utilization and Element Cycling Functions of Hydrothermarchaeota in Hydrothermal Sediment.</title>
        <authorList>
            <person name="Zhou Z."/>
            <person name="Liu Y."/>
            <person name="Xu W."/>
            <person name="Pan J."/>
            <person name="Luo Z.H."/>
            <person name="Li M."/>
        </authorList>
    </citation>
    <scope>NUCLEOTIDE SEQUENCE [LARGE SCALE GENOMIC DNA]</scope>
    <source>
        <strain evidence="3">SpSt-906</strain>
    </source>
</reference>
<dbReference type="InterPro" id="IPR052513">
    <property type="entry name" value="Thioester_dehydratase-like"/>
</dbReference>
<evidence type="ECO:0000313" key="3">
    <source>
        <dbReference type="EMBL" id="HGE98792.1"/>
    </source>
</evidence>
<dbReference type="Gene3D" id="6.10.30.10">
    <property type="match status" value="1"/>
</dbReference>
<dbReference type="InterPro" id="IPR012340">
    <property type="entry name" value="NA-bd_OB-fold"/>
</dbReference>
<protein>
    <submittedName>
        <fullName evidence="3">Zn-ribbon domain-containing OB-fold protein</fullName>
    </submittedName>
</protein>
<comment type="caution">
    <text evidence="3">The sequence shown here is derived from an EMBL/GenBank/DDBJ whole genome shotgun (WGS) entry which is preliminary data.</text>
</comment>
<sequence>MGVIKKVEDLRIIKGWLGELPVESLYTAGIAGERFFQAIKERGVFLATRCPECDFVFLPPKIYCEFCFASLDEWLEIPNRGILESYTILFVGPDGKRLREPEIVGMINMEGTSTVLIHRLGELKLDEIEVGMTLEAVLKPKEKREGNINDILYFRPQEII</sequence>
<feature type="domain" description="ChsH2 C-terminal OB-fold" evidence="1">
    <location>
        <begin position="74"/>
        <end position="138"/>
    </location>
</feature>
<dbReference type="PANTHER" id="PTHR34075:SF4">
    <property type="entry name" value="DUF35 DOMAIN-CONTAINING PROTEIN"/>
    <property type="match status" value="1"/>
</dbReference>
<dbReference type="InterPro" id="IPR022002">
    <property type="entry name" value="ChsH2_Znr"/>
</dbReference>
<gene>
    <name evidence="3" type="ORF">ENX07_01800</name>
</gene>
<evidence type="ECO:0000259" key="1">
    <source>
        <dbReference type="Pfam" id="PF01796"/>
    </source>
</evidence>
<dbReference type="SUPFAM" id="SSF50249">
    <property type="entry name" value="Nucleic acid-binding proteins"/>
    <property type="match status" value="1"/>
</dbReference>
<evidence type="ECO:0000259" key="2">
    <source>
        <dbReference type="Pfam" id="PF12172"/>
    </source>
</evidence>
<feature type="domain" description="ChsH2 rubredoxin-like zinc ribbon" evidence="2">
    <location>
        <begin position="40"/>
        <end position="70"/>
    </location>
</feature>
<dbReference type="EMBL" id="DTMQ01000011">
    <property type="protein sequence ID" value="HGE98792.1"/>
    <property type="molecule type" value="Genomic_DNA"/>
</dbReference>